<evidence type="ECO:0008006" key="4">
    <source>
        <dbReference type="Google" id="ProtNLM"/>
    </source>
</evidence>
<accession>A0A1L7ANP1</accession>
<dbReference type="KEGG" id="rgi:RGI145_23925"/>
<feature type="coiled-coil region" evidence="1">
    <location>
        <begin position="382"/>
        <end position="416"/>
    </location>
</feature>
<dbReference type="PANTHER" id="PTHR32114:SF2">
    <property type="entry name" value="ABC TRANSPORTER ABCH.3"/>
    <property type="match status" value="1"/>
</dbReference>
<geneLocation type="plasmid" evidence="2 3">
    <name>2</name>
</geneLocation>
<protein>
    <recommendedName>
        <fullName evidence="4">Rad50/SbcC-type AAA domain-containing protein</fullName>
    </recommendedName>
</protein>
<keyword evidence="2" id="KW-0614">Plasmid</keyword>
<dbReference type="Proteomes" id="UP000185494">
    <property type="component" value="Chromosome 2"/>
</dbReference>
<reference evidence="2 3" key="1">
    <citation type="submission" date="2016-05" db="EMBL/GenBank/DDBJ databases">
        <title>Complete Genome and Methylome Analysis of Psychrotrophic Bacterial Isolates from Antarctic Lake Untersee.</title>
        <authorList>
            <person name="Fomenkov A."/>
            <person name="Akimov V.N."/>
            <person name="Vasilyeva L.V."/>
            <person name="Andersen D."/>
            <person name="Vincze T."/>
            <person name="Roberts R.J."/>
        </authorList>
    </citation>
    <scope>NUCLEOTIDE SEQUENCE [LARGE SCALE GENOMIC DNA]</scope>
    <source>
        <strain evidence="2 3">U14-5</strain>
        <plasmid evidence="3">Plasmid 2</plasmid>
    </source>
</reference>
<dbReference type="InterPro" id="IPR027417">
    <property type="entry name" value="P-loop_NTPase"/>
</dbReference>
<dbReference type="AlphaFoldDB" id="A0A1L7ANP1"/>
<proteinExistence type="predicted"/>
<dbReference type="Gene3D" id="3.40.50.300">
    <property type="entry name" value="P-loop containing nucleotide triphosphate hydrolases"/>
    <property type="match status" value="1"/>
</dbReference>
<name>A0A1L7ANP1_9PROT</name>
<gene>
    <name evidence="2" type="ORF">RGI145_23925</name>
</gene>
<evidence type="ECO:0000313" key="2">
    <source>
        <dbReference type="EMBL" id="APT60395.1"/>
    </source>
</evidence>
<keyword evidence="1" id="KW-0175">Coiled coil</keyword>
<sequence>MGGDVLHTMKFRRLFLLSRERSRAFTMDLAPGATVIQAPNGFGKSALMKSLYDTFGAEPHRIDDNWKSERVVSAVEFVIDDVVRTIVKSAGTHAIFDATGTGHFQTSSISSELAPHLAELLDFRLLMTDKRDEVVVPPPAYAFAPYYVDQDKSWSSAWTPFTSMYLSDSARVLADYHSGLKPNEYYVALAERERTKRKLSEAQLRRRGLVDAVVHIEEAAPDAGLHLTLDDFADETARLVAESQRLHEREVEHREKLAELADVRSLWSAQLAVAKAALAELDEVFASAMHQPVDVECPSCGEHYSNDIATRFKIAADGDTLTAVAQHAQEEIRKTSTEIEKVQSNVAAVAEAIERVQAVLSVRRHDVSLGDVVAAEGRNSATRILRRRIEEAETQIGQLTARIDEMIAEMSRALDRKRSRAIKAFFGIQLSRGAQRLDVGLDSSGSIASPPRSRGSEGPRGLAAYYYAFLHTAREYGSSTFCPIVVDAPNQQGQDREHLPAMIQFLVRDRPTDSQLILAVEEAVGVSNDEATIVRVGQGRNRLLSEEAYDEVAAHLMPLLTRMIL</sequence>
<evidence type="ECO:0000313" key="3">
    <source>
        <dbReference type="Proteomes" id="UP000185494"/>
    </source>
</evidence>
<organism evidence="2 3">
    <name type="scientific">Roseomonas gilardii</name>
    <dbReference type="NCBI Taxonomy" id="257708"/>
    <lineage>
        <taxon>Bacteria</taxon>
        <taxon>Pseudomonadati</taxon>
        <taxon>Pseudomonadota</taxon>
        <taxon>Alphaproteobacteria</taxon>
        <taxon>Acetobacterales</taxon>
        <taxon>Roseomonadaceae</taxon>
        <taxon>Roseomonas</taxon>
    </lineage>
</organism>
<evidence type="ECO:0000256" key="1">
    <source>
        <dbReference type="SAM" id="Coils"/>
    </source>
</evidence>
<dbReference type="PANTHER" id="PTHR32114">
    <property type="entry name" value="ABC TRANSPORTER ABCH.3"/>
    <property type="match status" value="1"/>
</dbReference>
<dbReference type="EMBL" id="CP015586">
    <property type="protein sequence ID" value="APT60395.1"/>
    <property type="molecule type" value="Genomic_DNA"/>
</dbReference>
<dbReference type="SUPFAM" id="SSF52540">
    <property type="entry name" value="P-loop containing nucleoside triphosphate hydrolases"/>
    <property type="match status" value="1"/>
</dbReference>